<evidence type="ECO:0000256" key="1">
    <source>
        <dbReference type="SAM" id="Phobius"/>
    </source>
</evidence>
<organism evidence="2">
    <name type="scientific">marine sediment metagenome</name>
    <dbReference type="NCBI Taxonomy" id="412755"/>
    <lineage>
        <taxon>unclassified sequences</taxon>
        <taxon>metagenomes</taxon>
        <taxon>ecological metagenomes</taxon>
    </lineage>
</organism>
<keyword evidence="1" id="KW-0812">Transmembrane</keyword>
<name>A0A0F9R7P6_9ZZZZ</name>
<comment type="caution">
    <text evidence="2">The sequence shown here is derived from an EMBL/GenBank/DDBJ whole genome shotgun (WGS) entry which is preliminary data.</text>
</comment>
<sequence length="102" mass="10597">MPLNIKQIGWSFSAELGVATNVVTTSPGTLHGFLIETDGTNYVTVQCYNHASAATNPMTPSIVVPGTDRYGGVVGLGAAFLNGCVCVVSGTGAVVTVYYRLR</sequence>
<evidence type="ECO:0000313" key="2">
    <source>
        <dbReference type="EMBL" id="KKN52585.1"/>
    </source>
</evidence>
<protein>
    <submittedName>
        <fullName evidence="2">Uncharacterized protein</fullName>
    </submittedName>
</protein>
<feature type="transmembrane region" description="Helical" evidence="1">
    <location>
        <begin position="73"/>
        <end position="99"/>
    </location>
</feature>
<dbReference type="AlphaFoldDB" id="A0A0F9R7P6"/>
<keyword evidence="1" id="KW-1133">Transmembrane helix</keyword>
<proteinExistence type="predicted"/>
<reference evidence="2" key="1">
    <citation type="journal article" date="2015" name="Nature">
        <title>Complex archaea that bridge the gap between prokaryotes and eukaryotes.</title>
        <authorList>
            <person name="Spang A."/>
            <person name="Saw J.H."/>
            <person name="Jorgensen S.L."/>
            <person name="Zaremba-Niedzwiedzka K."/>
            <person name="Martijn J."/>
            <person name="Lind A.E."/>
            <person name="van Eijk R."/>
            <person name="Schleper C."/>
            <person name="Guy L."/>
            <person name="Ettema T.J."/>
        </authorList>
    </citation>
    <scope>NUCLEOTIDE SEQUENCE</scope>
</reference>
<dbReference type="EMBL" id="LAZR01001013">
    <property type="protein sequence ID" value="KKN52585.1"/>
    <property type="molecule type" value="Genomic_DNA"/>
</dbReference>
<keyword evidence="1" id="KW-0472">Membrane</keyword>
<gene>
    <name evidence="2" type="ORF">LCGC14_0611370</name>
</gene>
<accession>A0A0F9R7P6</accession>